<keyword evidence="8" id="KW-0443">Lipid metabolism</keyword>
<dbReference type="OrthoDB" id="10267115at2759"/>
<dbReference type="CDD" id="cd08939">
    <property type="entry name" value="KDSR-like_SDR_c"/>
    <property type="match status" value="1"/>
</dbReference>
<evidence type="ECO:0000256" key="1">
    <source>
        <dbReference type="ARBA" id="ARBA00004240"/>
    </source>
</evidence>
<dbReference type="GO" id="GO:0005789">
    <property type="term" value="C:endoplasmic reticulum membrane"/>
    <property type="evidence" value="ECO:0007669"/>
    <property type="project" value="TreeGrafter"/>
</dbReference>
<evidence type="ECO:0000256" key="5">
    <source>
        <dbReference type="ARBA" id="ARBA00022857"/>
    </source>
</evidence>
<proteinExistence type="predicted"/>
<evidence type="ECO:0000256" key="3">
    <source>
        <dbReference type="ARBA" id="ARBA00004991"/>
    </source>
</evidence>
<dbReference type="PANTHER" id="PTHR43550">
    <property type="entry name" value="3-KETODIHYDROSPHINGOSINE REDUCTASE"/>
    <property type="match status" value="1"/>
</dbReference>
<name>A0A9P6HB17_9AGAM</name>
<dbReference type="EC" id="1.1.1.102" evidence="9"/>
<evidence type="ECO:0000256" key="8">
    <source>
        <dbReference type="ARBA" id="ARBA00023098"/>
    </source>
</evidence>
<sequence>MSCFGKRAWDPNGKHCYVTGGSTGLGLALSILLAQQGADVSIVARNEKNLKAAAEKLEAVRQSKDQKFAWYSHSLTSAKKSQEALEAVISGHNGETPDGVFLCAGGSKPKFFVEMSEEELIQGMDMGYWVQAWTAWAVSKEMIRTRKKGKICFVSSTLGYMALVGYASYAPAKHALRGLADTLRSELQLYSIDVHVFFPCTMFTPGYEEENKTKPRITLKIEESDSGLTAEQAARSMLTGVKNHHSHITGDWITTVFRASTKGASPGRFFLKDWVLNIFGSIALPIWRMIVDREINGHIAEHKVYLEERGLIS</sequence>
<comment type="pathway">
    <text evidence="2">Lipid metabolism; sphingolipid metabolism.</text>
</comment>
<dbReference type="EMBL" id="WIUZ02000012">
    <property type="protein sequence ID" value="KAF9782421.1"/>
    <property type="molecule type" value="Genomic_DNA"/>
</dbReference>
<dbReference type="GO" id="GO:0006666">
    <property type="term" value="P:3-keto-sphinganine metabolic process"/>
    <property type="evidence" value="ECO:0007669"/>
    <property type="project" value="InterPro"/>
</dbReference>
<dbReference type="Proteomes" id="UP000736335">
    <property type="component" value="Unassembled WGS sequence"/>
</dbReference>
<dbReference type="GO" id="GO:0047560">
    <property type="term" value="F:3-dehydrosphinganine reductase activity"/>
    <property type="evidence" value="ECO:0007669"/>
    <property type="project" value="UniProtKB-EC"/>
</dbReference>
<protein>
    <recommendedName>
        <fullName evidence="9">3-dehydrosphinganine reductase</fullName>
        <ecNumber evidence="9">1.1.1.102</ecNumber>
    </recommendedName>
</protein>
<dbReference type="InterPro" id="IPR045022">
    <property type="entry name" value="KDSR-like"/>
</dbReference>
<keyword evidence="12" id="KW-1133">Transmembrane helix</keyword>
<evidence type="ECO:0000313" key="14">
    <source>
        <dbReference type="Proteomes" id="UP000736335"/>
    </source>
</evidence>
<comment type="function">
    <text evidence="10">Catalyzes the reduction of 3'-oxosphinganine (3-ketodihydrosphingosine/KDS) to sphinganine (dihydrosphingosine/DHS), the second step of de novo sphingolipid biosynthesis.</text>
</comment>
<evidence type="ECO:0000256" key="9">
    <source>
        <dbReference type="ARBA" id="ARBA00026112"/>
    </source>
</evidence>
<evidence type="ECO:0000256" key="2">
    <source>
        <dbReference type="ARBA" id="ARBA00004760"/>
    </source>
</evidence>
<dbReference type="SUPFAM" id="SSF51735">
    <property type="entry name" value="NAD(P)-binding Rossmann-fold domains"/>
    <property type="match status" value="1"/>
</dbReference>
<keyword evidence="12" id="KW-0812">Transmembrane</keyword>
<feature type="transmembrane region" description="Helical" evidence="12">
    <location>
        <begin position="151"/>
        <end position="169"/>
    </location>
</feature>
<keyword evidence="14" id="KW-1185">Reference proteome</keyword>
<keyword evidence="7" id="KW-0560">Oxidoreductase</keyword>
<organism evidence="13 14">
    <name type="scientific">Thelephora terrestris</name>
    <dbReference type="NCBI Taxonomy" id="56493"/>
    <lineage>
        <taxon>Eukaryota</taxon>
        <taxon>Fungi</taxon>
        <taxon>Dikarya</taxon>
        <taxon>Basidiomycota</taxon>
        <taxon>Agaricomycotina</taxon>
        <taxon>Agaricomycetes</taxon>
        <taxon>Thelephorales</taxon>
        <taxon>Thelephoraceae</taxon>
        <taxon>Thelephora</taxon>
    </lineage>
</organism>
<evidence type="ECO:0000256" key="10">
    <source>
        <dbReference type="ARBA" id="ARBA00044737"/>
    </source>
</evidence>
<comment type="pathway">
    <text evidence="3">Sphingolipid metabolism.</text>
</comment>
<dbReference type="GO" id="GO:0030148">
    <property type="term" value="P:sphingolipid biosynthetic process"/>
    <property type="evidence" value="ECO:0007669"/>
    <property type="project" value="InterPro"/>
</dbReference>
<evidence type="ECO:0000256" key="4">
    <source>
        <dbReference type="ARBA" id="ARBA00022824"/>
    </source>
</evidence>
<keyword evidence="6" id="KW-0746">Sphingolipid metabolism</keyword>
<accession>A0A9P6HB17</accession>
<reference evidence="13" key="1">
    <citation type="journal article" date="2020" name="Nat. Commun.">
        <title>Large-scale genome sequencing of mycorrhizal fungi provides insights into the early evolution of symbiotic traits.</title>
        <authorList>
            <person name="Miyauchi S."/>
            <person name="Kiss E."/>
            <person name="Kuo A."/>
            <person name="Drula E."/>
            <person name="Kohler A."/>
            <person name="Sanchez-Garcia M."/>
            <person name="Morin E."/>
            <person name="Andreopoulos B."/>
            <person name="Barry K.W."/>
            <person name="Bonito G."/>
            <person name="Buee M."/>
            <person name="Carver A."/>
            <person name="Chen C."/>
            <person name="Cichocki N."/>
            <person name="Clum A."/>
            <person name="Culley D."/>
            <person name="Crous P.W."/>
            <person name="Fauchery L."/>
            <person name="Girlanda M."/>
            <person name="Hayes R.D."/>
            <person name="Keri Z."/>
            <person name="LaButti K."/>
            <person name="Lipzen A."/>
            <person name="Lombard V."/>
            <person name="Magnuson J."/>
            <person name="Maillard F."/>
            <person name="Murat C."/>
            <person name="Nolan M."/>
            <person name="Ohm R.A."/>
            <person name="Pangilinan J."/>
            <person name="Pereira M.F."/>
            <person name="Perotto S."/>
            <person name="Peter M."/>
            <person name="Pfister S."/>
            <person name="Riley R."/>
            <person name="Sitrit Y."/>
            <person name="Stielow J.B."/>
            <person name="Szollosi G."/>
            <person name="Zifcakova L."/>
            <person name="Stursova M."/>
            <person name="Spatafora J.W."/>
            <person name="Tedersoo L."/>
            <person name="Vaario L.M."/>
            <person name="Yamada A."/>
            <person name="Yan M."/>
            <person name="Wang P."/>
            <person name="Xu J."/>
            <person name="Bruns T."/>
            <person name="Baldrian P."/>
            <person name="Vilgalys R."/>
            <person name="Dunand C."/>
            <person name="Henrissat B."/>
            <person name="Grigoriev I.V."/>
            <person name="Hibbett D."/>
            <person name="Nagy L.G."/>
            <person name="Martin F.M."/>
        </authorList>
    </citation>
    <scope>NUCLEOTIDE SEQUENCE</scope>
    <source>
        <strain evidence="13">UH-Tt-Lm1</strain>
    </source>
</reference>
<evidence type="ECO:0000313" key="13">
    <source>
        <dbReference type="EMBL" id="KAF9782421.1"/>
    </source>
</evidence>
<dbReference type="Gene3D" id="3.40.50.720">
    <property type="entry name" value="NAD(P)-binding Rossmann-like Domain"/>
    <property type="match status" value="1"/>
</dbReference>
<evidence type="ECO:0000256" key="11">
    <source>
        <dbReference type="ARBA" id="ARBA00048930"/>
    </source>
</evidence>
<keyword evidence="4" id="KW-0256">Endoplasmic reticulum</keyword>
<evidence type="ECO:0000256" key="6">
    <source>
        <dbReference type="ARBA" id="ARBA00022919"/>
    </source>
</evidence>
<dbReference type="AlphaFoldDB" id="A0A9P6HB17"/>
<reference evidence="13" key="2">
    <citation type="submission" date="2020-11" db="EMBL/GenBank/DDBJ databases">
        <authorList>
            <consortium name="DOE Joint Genome Institute"/>
            <person name="Kuo A."/>
            <person name="Miyauchi S."/>
            <person name="Kiss E."/>
            <person name="Drula E."/>
            <person name="Kohler A."/>
            <person name="Sanchez-Garcia M."/>
            <person name="Andreopoulos B."/>
            <person name="Barry K.W."/>
            <person name="Bonito G."/>
            <person name="Buee M."/>
            <person name="Carver A."/>
            <person name="Chen C."/>
            <person name="Cichocki N."/>
            <person name="Clum A."/>
            <person name="Culley D."/>
            <person name="Crous P.W."/>
            <person name="Fauchery L."/>
            <person name="Girlanda M."/>
            <person name="Hayes R."/>
            <person name="Keri Z."/>
            <person name="Labutti K."/>
            <person name="Lipzen A."/>
            <person name="Lombard V."/>
            <person name="Magnuson J."/>
            <person name="Maillard F."/>
            <person name="Morin E."/>
            <person name="Murat C."/>
            <person name="Nolan M."/>
            <person name="Ohm R."/>
            <person name="Pangilinan J."/>
            <person name="Pereira M."/>
            <person name="Perotto S."/>
            <person name="Peter M."/>
            <person name="Riley R."/>
            <person name="Sitrit Y."/>
            <person name="Stielow B."/>
            <person name="Szollosi G."/>
            <person name="Zifcakova L."/>
            <person name="Stursova M."/>
            <person name="Spatafora J.W."/>
            <person name="Tedersoo L."/>
            <person name="Vaario L.-M."/>
            <person name="Yamada A."/>
            <person name="Yan M."/>
            <person name="Wang P."/>
            <person name="Xu J."/>
            <person name="Bruns T."/>
            <person name="Baldrian P."/>
            <person name="Vilgalys R."/>
            <person name="Henrissat B."/>
            <person name="Grigoriev I.V."/>
            <person name="Hibbett D."/>
            <person name="Nagy L.G."/>
            <person name="Martin F.M."/>
        </authorList>
    </citation>
    <scope>NUCLEOTIDE SEQUENCE</scope>
    <source>
        <strain evidence="13">UH-Tt-Lm1</strain>
    </source>
</reference>
<dbReference type="PANTHER" id="PTHR43550:SF3">
    <property type="entry name" value="3-KETODIHYDROSPHINGOSINE REDUCTASE"/>
    <property type="match status" value="1"/>
</dbReference>
<comment type="caution">
    <text evidence="13">The sequence shown here is derived from an EMBL/GenBank/DDBJ whole genome shotgun (WGS) entry which is preliminary data.</text>
</comment>
<keyword evidence="5" id="KW-0521">NADP</keyword>
<keyword evidence="12" id="KW-0472">Membrane</keyword>
<dbReference type="Pfam" id="PF00106">
    <property type="entry name" value="adh_short"/>
    <property type="match status" value="1"/>
</dbReference>
<dbReference type="InterPro" id="IPR036291">
    <property type="entry name" value="NAD(P)-bd_dom_sf"/>
</dbReference>
<comment type="catalytic activity">
    <reaction evidence="11">
        <text>sphinganine + NADP(+) = 3-oxosphinganine + NADPH + H(+)</text>
        <dbReference type="Rhea" id="RHEA:22640"/>
        <dbReference type="ChEBI" id="CHEBI:15378"/>
        <dbReference type="ChEBI" id="CHEBI:57783"/>
        <dbReference type="ChEBI" id="CHEBI:57817"/>
        <dbReference type="ChEBI" id="CHEBI:58299"/>
        <dbReference type="ChEBI" id="CHEBI:58349"/>
        <dbReference type="EC" id="1.1.1.102"/>
    </reaction>
    <physiologicalReaction direction="right-to-left" evidence="11">
        <dbReference type="Rhea" id="RHEA:22642"/>
    </physiologicalReaction>
</comment>
<comment type="subcellular location">
    <subcellularLocation>
        <location evidence="1">Endoplasmic reticulum</location>
    </subcellularLocation>
</comment>
<dbReference type="FunFam" id="3.40.50.720:FF:000468">
    <property type="entry name" value="Short-chain dehydrogenase, putative"/>
    <property type="match status" value="1"/>
</dbReference>
<gene>
    <name evidence="13" type="ORF">BJ322DRAFT_1212835</name>
</gene>
<dbReference type="PRINTS" id="PR00081">
    <property type="entry name" value="GDHRDH"/>
</dbReference>
<dbReference type="InterPro" id="IPR002347">
    <property type="entry name" value="SDR_fam"/>
</dbReference>
<evidence type="ECO:0000256" key="12">
    <source>
        <dbReference type="SAM" id="Phobius"/>
    </source>
</evidence>
<evidence type="ECO:0000256" key="7">
    <source>
        <dbReference type="ARBA" id="ARBA00023002"/>
    </source>
</evidence>